<dbReference type="GO" id="GO:0032259">
    <property type="term" value="P:methylation"/>
    <property type="evidence" value="ECO:0007669"/>
    <property type="project" value="UniProtKB-KW"/>
</dbReference>
<evidence type="ECO:0000256" key="1">
    <source>
        <dbReference type="ARBA" id="ARBA00022603"/>
    </source>
</evidence>
<evidence type="ECO:0000256" key="3">
    <source>
        <dbReference type="ARBA" id="ARBA00022691"/>
    </source>
</evidence>
<feature type="compositionally biased region" description="Basic and acidic residues" evidence="4">
    <location>
        <begin position="193"/>
        <end position="210"/>
    </location>
</feature>
<feature type="region of interest" description="Disordered" evidence="4">
    <location>
        <begin position="186"/>
        <end position="210"/>
    </location>
</feature>
<keyword evidence="2 6" id="KW-0808">Transferase</keyword>
<evidence type="ECO:0000256" key="4">
    <source>
        <dbReference type="SAM" id="MobiDB-lite"/>
    </source>
</evidence>
<dbReference type="Proteomes" id="UP000567795">
    <property type="component" value="Unassembled WGS sequence"/>
</dbReference>
<feature type="domain" description="Methyltransferase" evidence="5">
    <location>
        <begin position="45"/>
        <end position="138"/>
    </location>
</feature>
<evidence type="ECO:0000313" key="7">
    <source>
        <dbReference type="Proteomes" id="UP000567795"/>
    </source>
</evidence>
<dbReference type="EMBL" id="JACBZD010000001">
    <property type="protein sequence ID" value="NYI04701.1"/>
    <property type="molecule type" value="Genomic_DNA"/>
</dbReference>
<gene>
    <name evidence="6" type="ORF">FHU37_001644</name>
</gene>
<dbReference type="InterPro" id="IPR041698">
    <property type="entry name" value="Methyltransf_25"/>
</dbReference>
<comment type="caution">
    <text evidence="6">The sequence shown here is derived from an EMBL/GenBank/DDBJ whole genome shotgun (WGS) entry which is preliminary data.</text>
</comment>
<dbReference type="RefSeq" id="WP_179813561.1">
    <property type="nucleotide sequence ID" value="NZ_JACBZD010000001.1"/>
</dbReference>
<organism evidence="6 7">
    <name type="scientific">Allostreptomyces psammosilenae</name>
    <dbReference type="NCBI Taxonomy" id="1892865"/>
    <lineage>
        <taxon>Bacteria</taxon>
        <taxon>Bacillati</taxon>
        <taxon>Actinomycetota</taxon>
        <taxon>Actinomycetes</taxon>
        <taxon>Kitasatosporales</taxon>
        <taxon>Streptomycetaceae</taxon>
        <taxon>Allostreptomyces</taxon>
    </lineage>
</organism>
<name>A0A853A1N4_9ACTN</name>
<dbReference type="Pfam" id="PF13649">
    <property type="entry name" value="Methyltransf_25"/>
    <property type="match status" value="1"/>
</dbReference>
<dbReference type="AlphaFoldDB" id="A0A853A1N4"/>
<dbReference type="PANTHER" id="PTHR43464">
    <property type="entry name" value="METHYLTRANSFERASE"/>
    <property type="match status" value="1"/>
</dbReference>
<dbReference type="SUPFAM" id="SSF53335">
    <property type="entry name" value="S-adenosyl-L-methionine-dependent methyltransferases"/>
    <property type="match status" value="1"/>
</dbReference>
<keyword evidence="1 6" id="KW-0489">Methyltransferase</keyword>
<dbReference type="PANTHER" id="PTHR43464:SF19">
    <property type="entry name" value="UBIQUINONE BIOSYNTHESIS O-METHYLTRANSFERASE, MITOCHONDRIAL"/>
    <property type="match status" value="1"/>
</dbReference>
<reference evidence="6 7" key="1">
    <citation type="submission" date="2020-07" db="EMBL/GenBank/DDBJ databases">
        <title>Sequencing the genomes of 1000 actinobacteria strains.</title>
        <authorList>
            <person name="Klenk H.-P."/>
        </authorList>
    </citation>
    <scope>NUCLEOTIDE SEQUENCE [LARGE SCALE GENOMIC DNA]</scope>
    <source>
        <strain evidence="6 7">DSM 42178</strain>
    </source>
</reference>
<keyword evidence="7" id="KW-1185">Reference proteome</keyword>
<proteinExistence type="predicted"/>
<dbReference type="GO" id="GO:0008168">
    <property type="term" value="F:methyltransferase activity"/>
    <property type="evidence" value="ECO:0007669"/>
    <property type="project" value="UniProtKB-KW"/>
</dbReference>
<evidence type="ECO:0000256" key="2">
    <source>
        <dbReference type="ARBA" id="ARBA00022679"/>
    </source>
</evidence>
<evidence type="ECO:0000259" key="5">
    <source>
        <dbReference type="Pfam" id="PF13649"/>
    </source>
</evidence>
<evidence type="ECO:0000313" key="6">
    <source>
        <dbReference type="EMBL" id="NYI04701.1"/>
    </source>
</evidence>
<sequence length="210" mass="23121">MTATDTSSAEEFWEDRYNSSDRLFSGNPNSALIRETSAVTPGRALDLGCGEGADAVWLARQGWHVTAVDISPTALSRGAEHATAAGVADRIDWQQHDLAHSFPEGAFDLVSAHYLHSPREMPREEILRRAAEAVAPGGLLLIVGHAGWPSWSHDHDTEIHFPTPDEVLAALDLPEGRWEVLVKETYDTPMTDPDGRPATRPDNTLKLRRR</sequence>
<protein>
    <submittedName>
        <fullName evidence="6">SAM-dependent methyltransferase</fullName>
    </submittedName>
</protein>
<dbReference type="Gene3D" id="3.40.50.150">
    <property type="entry name" value="Vaccinia Virus protein VP39"/>
    <property type="match status" value="1"/>
</dbReference>
<dbReference type="InterPro" id="IPR029063">
    <property type="entry name" value="SAM-dependent_MTases_sf"/>
</dbReference>
<keyword evidence="3" id="KW-0949">S-adenosyl-L-methionine</keyword>
<accession>A0A853A1N4</accession>
<dbReference type="CDD" id="cd02440">
    <property type="entry name" value="AdoMet_MTases"/>
    <property type="match status" value="1"/>
</dbReference>